<sequence>MVQRTPWHKYLMSVVVLQPQAEYGYAGQELPGLKMTWCLSRSCAEAARVKMKRCERQSRARGHSDEAEELQAANQGRSQSRHG</sequence>
<dbReference type="Proteomes" id="UP001066276">
    <property type="component" value="Chromosome 2_1"/>
</dbReference>
<evidence type="ECO:0000313" key="3">
    <source>
        <dbReference type="Proteomes" id="UP001066276"/>
    </source>
</evidence>
<proteinExistence type="predicted"/>
<feature type="compositionally biased region" description="Basic and acidic residues" evidence="1">
    <location>
        <begin position="56"/>
        <end position="65"/>
    </location>
</feature>
<organism evidence="2 3">
    <name type="scientific">Pleurodeles waltl</name>
    <name type="common">Iberian ribbed newt</name>
    <dbReference type="NCBI Taxonomy" id="8319"/>
    <lineage>
        <taxon>Eukaryota</taxon>
        <taxon>Metazoa</taxon>
        <taxon>Chordata</taxon>
        <taxon>Craniata</taxon>
        <taxon>Vertebrata</taxon>
        <taxon>Euteleostomi</taxon>
        <taxon>Amphibia</taxon>
        <taxon>Batrachia</taxon>
        <taxon>Caudata</taxon>
        <taxon>Salamandroidea</taxon>
        <taxon>Salamandridae</taxon>
        <taxon>Pleurodelinae</taxon>
        <taxon>Pleurodeles</taxon>
    </lineage>
</organism>
<dbReference type="AlphaFoldDB" id="A0AAV7VW02"/>
<evidence type="ECO:0000256" key="1">
    <source>
        <dbReference type="SAM" id="MobiDB-lite"/>
    </source>
</evidence>
<accession>A0AAV7VW02</accession>
<protein>
    <submittedName>
        <fullName evidence="2">Uncharacterized protein</fullName>
    </submittedName>
</protein>
<feature type="compositionally biased region" description="Polar residues" evidence="1">
    <location>
        <begin position="72"/>
        <end position="83"/>
    </location>
</feature>
<reference evidence="2" key="1">
    <citation type="journal article" date="2022" name="bioRxiv">
        <title>Sequencing and chromosome-scale assembly of the giantPleurodeles waltlgenome.</title>
        <authorList>
            <person name="Brown T."/>
            <person name="Elewa A."/>
            <person name="Iarovenko S."/>
            <person name="Subramanian E."/>
            <person name="Araus A.J."/>
            <person name="Petzold A."/>
            <person name="Susuki M."/>
            <person name="Suzuki K.-i.T."/>
            <person name="Hayashi T."/>
            <person name="Toyoda A."/>
            <person name="Oliveira C."/>
            <person name="Osipova E."/>
            <person name="Leigh N.D."/>
            <person name="Simon A."/>
            <person name="Yun M.H."/>
        </authorList>
    </citation>
    <scope>NUCLEOTIDE SEQUENCE</scope>
    <source>
        <strain evidence="2">20211129_DDA</strain>
        <tissue evidence="2">Liver</tissue>
    </source>
</reference>
<gene>
    <name evidence="2" type="ORF">NDU88_008006</name>
</gene>
<dbReference type="EMBL" id="JANPWB010000003">
    <property type="protein sequence ID" value="KAJ1204225.1"/>
    <property type="molecule type" value="Genomic_DNA"/>
</dbReference>
<comment type="caution">
    <text evidence="2">The sequence shown here is derived from an EMBL/GenBank/DDBJ whole genome shotgun (WGS) entry which is preliminary data.</text>
</comment>
<name>A0AAV7VW02_PLEWA</name>
<keyword evidence="3" id="KW-1185">Reference proteome</keyword>
<feature type="region of interest" description="Disordered" evidence="1">
    <location>
        <begin position="56"/>
        <end position="83"/>
    </location>
</feature>
<evidence type="ECO:0000313" key="2">
    <source>
        <dbReference type="EMBL" id="KAJ1204225.1"/>
    </source>
</evidence>